<dbReference type="EMBL" id="JABXXO010000009">
    <property type="protein sequence ID" value="KAF7770910.1"/>
    <property type="molecule type" value="Genomic_DNA"/>
</dbReference>
<protein>
    <submittedName>
        <fullName evidence="1">Uncharacterized protein</fullName>
    </submittedName>
</protein>
<organism evidence="1 2">
    <name type="scientific">Agaricus bisporus var. burnettii</name>
    <dbReference type="NCBI Taxonomy" id="192524"/>
    <lineage>
        <taxon>Eukaryota</taxon>
        <taxon>Fungi</taxon>
        <taxon>Dikarya</taxon>
        <taxon>Basidiomycota</taxon>
        <taxon>Agaricomycotina</taxon>
        <taxon>Agaricomycetes</taxon>
        <taxon>Agaricomycetidae</taxon>
        <taxon>Agaricales</taxon>
        <taxon>Agaricineae</taxon>
        <taxon>Agaricaceae</taxon>
        <taxon>Agaricus</taxon>
    </lineage>
</organism>
<reference evidence="1 2" key="1">
    <citation type="journal article" name="Sci. Rep.">
        <title>Telomere-to-telomere assembled and centromere annotated genomes of the two main subspecies of the button mushroom Agaricus bisporus reveal especially polymorphic chromosome ends.</title>
        <authorList>
            <person name="Sonnenberg A.S.M."/>
            <person name="Sedaghat-Telgerd N."/>
            <person name="Lavrijssen B."/>
            <person name="Ohm R.A."/>
            <person name="Hendrickx P.M."/>
            <person name="Scholtmeijer K."/>
            <person name="Baars J.J.P."/>
            <person name="van Peer A."/>
        </authorList>
    </citation>
    <scope>NUCLEOTIDE SEQUENCE [LARGE SCALE GENOMIC DNA]</scope>
    <source>
        <strain evidence="1 2">H119_p4</strain>
    </source>
</reference>
<comment type="caution">
    <text evidence="1">The sequence shown here is derived from an EMBL/GenBank/DDBJ whole genome shotgun (WGS) entry which is preliminary data.</text>
</comment>
<evidence type="ECO:0000313" key="1">
    <source>
        <dbReference type="EMBL" id="KAF7770910.1"/>
    </source>
</evidence>
<dbReference type="Proteomes" id="UP000629468">
    <property type="component" value="Unassembled WGS sequence"/>
</dbReference>
<sequence>MTYTSALFPKQISTVEEIHRRFPFDNAYIVLHCERSPKATTIAKVHTSTKGSAVNERTFEFKDYCTPDRSLVVFLPGTSNVPKAQTHDRHHELNFRASGVPRERDSKMTLFGVKTLNFMIRDHPAA</sequence>
<evidence type="ECO:0000313" key="2">
    <source>
        <dbReference type="Proteomes" id="UP000629468"/>
    </source>
</evidence>
<gene>
    <name evidence="1" type="ORF">Agabi119p4_6884</name>
</gene>
<dbReference type="AlphaFoldDB" id="A0A8H7F0E1"/>
<name>A0A8H7F0E1_AGABI</name>
<proteinExistence type="predicted"/>
<accession>A0A8H7F0E1</accession>